<feature type="region of interest" description="Disordered" evidence="1">
    <location>
        <begin position="296"/>
        <end position="343"/>
    </location>
</feature>
<evidence type="ECO:0000313" key="3">
    <source>
        <dbReference type="EMBL" id="KAL2334402.1"/>
    </source>
</evidence>
<feature type="compositionally biased region" description="Polar residues" evidence="1">
    <location>
        <begin position="422"/>
        <end position="438"/>
    </location>
</feature>
<comment type="caution">
    <text evidence="3">The sequence shown here is derived from an EMBL/GenBank/DDBJ whole genome shotgun (WGS) entry which is preliminary data.</text>
</comment>
<dbReference type="EMBL" id="JBGMDY010000005">
    <property type="protein sequence ID" value="KAL2334402.1"/>
    <property type="molecule type" value="Genomic_DNA"/>
</dbReference>
<feature type="domain" description="AT3G52170-like helix-turn-helix" evidence="2">
    <location>
        <begin position="64"/>
        <end position="113"/>
    </location>
</feature>
<evidence type="ECO:0000313" key="4">
    <source>
        <dbReference type="Proteomes" id="UP001603857"/>
    </source>
</evidence>
<sequence length="459" mass="52028">MRRKLLIATTKGLSNHYYTPKPNHLSFEVCYSVDPLKAHQRGWSQAASVSSDVPDAQKGRKRVTRQERRAMVESFVNKYRAENAGKFPTISDTKKQAGGGYYTVREIVLELQYKSKMNSSKGVDEILVEKHFDKSKHLATESVNVSSGNIKIAKDCPIRDDSQSVVLHDKETANVCYEHLQDKREPQTSYSKGRLSEEVEIMTTPGNSCIGSKSNLVENCFKEHYPSSLHMPHDINTDEAVSRSDSFVPESQLLQEEREHFSSSFGEKNSTCYDKAQGLGYEFLDIKNHQKVEEKHIKEADSERKEQPDFEDLSRELSHSSPQVPNDVKSEEAVSSSSNSITQERHIVKEEIEQFSTPFIEKSVSEGQSHDSKFIDMENHSIIEKKSFKETGYERENQEAVDGPNHKIEQSPKSLELDVSKIDSSNNSKTSDAVSSEKSTLWGNLKSFANGFMNIWKKL</sequence>
<dbReference type="InterPro" id="IPR058942">
    <property type="entry name" value="AT3G52170-like"/>
</dbReference>
<dbReference type="PANTHER" id="PTHR34568:SF4">
    <property type="entry name" value="OS02G0638000 PROTEIN"/>
    <property type="match status" value="1"/>
</dbReference>
<protein>
    <recommendedName>
        <fullName evidence="2">AT3G52170-like helix-turn-helix domain-containing protein</fullName>
    </recommendedName>
</protein>
<feature type="region of interest" description="Disordered" evidence="1">
    <location>
        <begin position="389"/>
        <end position="438"/>
    </location>
</feature>
<dbReference type="AlphaFoldDB" id="A0ABD1MF52"/>
<feature type="compositionally biased region" description="Basic and acidic residues" evidence="1">
    <location>
        <begin position="389"/>
        <end position="421"/>
    </location>
</feature>
<accession>A0ABD1MF52</accession>
<name>A0ABD1MF52_9FABA</name>
<reference evidence="3 4" key="1">
    <citation type="submission" date="2024-08" db="EMBL/GenBank/DDBJ databases">
        <title>Insights into the chromosomal genome structure of Flemingia macrophylla.</title>
        <authorList>
            <person name="Ding Y."/>
            <person name="Zhao Y."/>
            <person name="Bi W."/>
            <person name="Wu M."/>
            <person name="Zhao G."/>
            <person name="Gong Y."/>
            <person name="Li W."/>
            <person name="Zhang P."/>
        </authorList>
    </citation>
    <scope>NUCLEOTIDE SEQUENCE [LARGE SCALE GENOMIC DNA]</scope>
    <source>
        <strain evidence="3">DYQJB</strain>
        <tissue evidence="3">Leaf</tissue>
    </source>
</reference>
<gene>
    <name evidence="3" type="ORF">Fmac_015615</name>
</gene>
<feature type="compositionally biased region" description="Basic and acidic residues" evidence="1">
    <location>
        <begin position="296"/>
        <end position="318"/>
    </location>
</feature>
<dbReference type="PANTHER" id="PTHR34568">
    <property type="entry name" value="RRM DOMAIN-CONTAINING PROTEIN"/>
    <property type="match status" value="1"/>
</dbReference>
<evidence type="ECO:0000259" key="2">
    <source>
        <dbReference type="Pfam" id="PF25896"/>
    </source>
</evidence>
<keyword evidence="4" id="KW-1185">Reference proteome</keyword>
<evidence type="ECO:0000256" key="1">
    <source>
        <dbReference type="SAM" id="MobiDB-lite"/>
    </source>
</evidence>
<proteinExistence type="predicted"/>
<dbReference type="InterPro" id="IPR058941">
    <property type="entry name" value="HTH_AT3G52170-like"/>
</dbReference>
<organism evidence="3 4">
    <name type="scientific">Flemingia macrophylla</name>
    <dbReference type="NCBI Taxonomy" id="520843"/>
    <lineage>
        <taxon>Eukaryota</taxon>
        <taxon>Viridiplantae</taxon>
        <taxon>Streptophyta</taxon>
        <taxon>Embryophyta</taxon>
        <taxon>Tracheophyta</taxon>
        <taxon>Spermatophyta</taxon>
        <taxon>Magnoliopsida</taxon>
        <taxon>eudicotyledons</taxon>
        <taxon>Gunneridae</taxon>
        <taxon>Pentapetalae</taxon>
        <taxon>rosids</taxon>
        <taxon>fabids</taxon>
        <taxon>Fabales</taxon>
        <taxon>Fabaceae</taxon>
        <taxon>Papilionoideae</taxon>
        <taxon>50 kb inversion clade</taxon>
        <taxon>NPAAA clade</taxon>
        <taxon>indigoferoid/millettioid clade</taxon>
        <taxon>Phaseoleae</taxon>
        <taxon>Flemingia</taxon>
    </lineage>
</organism>
<dbReference type="Pfam" id="PF25896">
    <property type="entry name" value="HTH_AT3G52170"/>
    <property type="match status" value="1"/>
</dbReference>
<dbReference type="Proteomes" id="UP001603857">
    <property type="component" value="Unassembled WGS sequence"/>
</dbReference>